<evidence type="ECO:0000256" key="1">
    <source>
        <dbReference type="SAM" id="Phobius"/>
    </source>
</evidence>
<sequence length="149" mass="17712">MISADQLTCTLFDLIEEGWHRCYHDRSHNLLPLFTRFQELFAFDVENLRRNLKVLEQRSNFLVAFLKTSIFNLLMLVVRKDISFLFRIHESVRKKKSRVKFAGTTNSSYMNIICVWLCDNARKNHFAVESWQTMVEELSLLDDSKDPYL</sequence>
<keyword evidence="1" id="KW-0812">Transmembrane</keyword>
<evidence type="ECO:0000313" key="3">
    <source>
        <dbReference type="Proteomes" id="UP001189624"/>
    </source>
</evidence>
<keyword evidence="1" id="KW-0472">Membrane</keyword>
<evidence type="ECO:0000313" key="2">
    <source>
        <dbReference type="EMBL" id="CAJ1942679.1"/>
    </source>
</evidence>
<keyword evidence="3" id="KW-1185">Reference proteome</keyword>
<organism evidence="2 3">
    <name type="scientific">Sphenostylis stenocarpa</name>
    <dbReference type="NCBI Taxonomy" id="92480"/>
    <lineage>
        <taxon>Eukaryota</taxon>
        <taxon>Viridiplantae</taxon>
        <taxon>Streptophyta</taxon>
        <taxon>Embryophyta</taxon>
        <taxon>Tracheophyta</taxon>
        <taxon>Spermatophyta</taxon>
        <taxon>Magnoliopsida</taxon>
        <taxon>eudicotyledons</taxon>
        <taxon>Gunneridae</taxon>
        <taxon>Pentapetalae</taxon>
        <taxon>rosids</taxon>
        <taxon>fabids</taxon>
        <taxon>Fabales</taxon>
        <taxon>Fabaceae</taxon>
        <taxon>Papilionoideae</taxon>
        <taxon>50 kb inversion clade</taxon>
        <taxon>NPAAA clade</taxon>
        <taxon>indigoferoid/millettioid clade</taxon>
        <taxon>Phaseoleae</taxon>
        <taxon>Sphenostylis</taxon>
    </lineage>
</organism>
<feature type="transmembrane region" description="Helical" evidence="1">
    <location>
        <begin position="61"/>
        <end position="78"/>
    </location>
</feature>
<dbReference type="Gramene" id="rna-AYBTSS11_LOCUS10966">
    <property type="protein sequence ID" value="CAJ1942679.1"/>
    <property type="gene ID" value="gene-AYBTSS11_LOCUS10966"/>
</dbReference>
<dbReference type="AlphaFoldDB" id="A0AA86S872"/>
<reference evidence="2" key="1">
    <citation type="submission" date="2023-10" db="EMBL/GenBank/DDBJ databases">
        <authorList>
            <person name="Domelevo Entfellner J.-B."/>
        </authorList>
    </citation>
    <scope>NUCLEOTIDE SEQUENCE</scope>
</reference>
<dbReference type="EMBL" id="OY731400">
    <property type="protein sequence ID" value="CAJ1942679.1"/>
    <property type="molecule type" value="Genomic_DNA"/>
</dbReference>
<proteinExistence type="predicted"/>
<dbReference type="Proteomes" id="UP001189624">
    <property type="component" value="Chromosome 3"/>
</dbReference>
<keyword evidence="1" id="KW-1133">Transmembrane helix</keyword>
<protein>
    <submittedName>
        <fullName evidence="2">Uncharacterized protein</fullName>
    </submittedName>
</protein>
<name>A0AA86S872_9FABA</name>
<accession>A0AA86S872</accession>
<gene>
    <name evidence="2" type="ORF">AYBTSS11_LOCUS10966</name>
</gene>